<accession>A0A8J5Y3X6</accession>
<gene>
    <name evidence="3" type="ORF">KFE25_009611</name>
</gene>
<dbReference type="EMBL" id="JAGTXO010000001">
    <property type="protein sequence ID" value="KAG8471190.1"/>
    <property type="molecule type" value="Genomic_DNA"/>
</dbReference>
<dbReference type="InterPro" id="IPR008978">
    <property type="entry name" value="HSP20-like_chaperone"/>
</dbReference>
<dbReference type="PROSITE" id="PS01031">
    <property type="entry name" value="SHSP"/>
    <property type="match status" value="1"/>
</dbReference>
<evidence type="ECO:0000313" key="4">
    <source>
        <dbReference type="Proteomes" id="UP000751190"/>
    </source>
</evidence>
<dbReference type="Proteomes" id="UP000751190">
    <property type="component" value="Unassembled WGS sequence"/>
</dbReference>
<proteinExistence type="inferred from homology"/>
<reference evidence="3" key="1">
    <citation type="submission" date="2021-05" db="EMBL/GenBank/DDBJ databases">
        <title>The genome of the haptophyte Pavlova lutheri (Diacronema luteri, Pavlovales) - a model for lipid biosynthesis in eukaryotic algae.</title>
        <authorList>
            <person name="Hulatt C.J."/>
            <person name="Posewitz M.C."/>
        </authorList>
    </citation>
    <scope>NUCLEOTIDE SEQUENCE</scope>
    <source>
        <strain evidence="3">NIVA-4/92</strain>
    </source>
</reference>
<evidence type="ECO:0000259" key="2">
    <source>
        <dbReference type="PROSITE" id="PS01031"/>
    </source>
</evidence>
<comment type="similarity">
    <text evidence="1">Belongs to the small heat shock protein (HSP20) family.</text>
</comment>
<protein>
    <recommendedName>
        <fullName evidence="2">SHSP domain-containing protein</fullName>
    </recommendedName>
</protein>
<name>A0A8J5Y3X6_DIALT</name>
<comment type="caution">
    <text evidence="3">The sequence shown here is derived from an EMBL/GenBank/DDBJ whole genome shotgun (WGS) entry which is preliminary data.</text>
</comment>
<sequence length="259" mass="27609">MSLLTPYSPFPLATAPPLWADPFANVASPFSLLPALGRAFDFPDVRSVARVEAGEDKALKVVFDDLGGYENINVSIDDKTNVVTVKAEAADGSARASRVITLPCAVQNTDKITAEHVGSRVVVTIPEGSQKPRERAPEPAKAKPLKVQLRPAAEARAPEFEADENEVGFTIKVHNIDPSSARVEVDGRRLHVTCKATNGSVDFFRAFELPRAVVKADGIVAKVDGADLLVVTVPHDALEAKQQPAKASIKVQNMGTVGA</sequence>
<dbReference type="InterPro" id="IPR002068">
    <property type="entry name" value="A-crystallin/Hsp20_dom"/>
</dbReference>
<dbReference type="Gene3D" id="2.60.40.790">
    <property type="match status" value="1"/>
</dbReference>
<dbReference type="OrthoDB" id="10490343at2759"/>
<evidence type="ECO:0000256" key="1">
    <source>
        <dbReference type="PROSITE-ProRule" id="PRU00285"/>
    </source>
</evidence>
<feature type="domain" description="SHSP" evidence="2">
    <location>
        <begin position="148"/>
        <end position="252"/>
    </location>
</feature>
<dbReference type="CDD" id="cd00298">
    <property type="entry name" value="ACD_sHsps_p23-like"/>
    <property type="match status" value="2"/>
</dbReference>
<keyword evidence="4" id="KW-1185">Reference proteome</keyword>
<organism evidence="3 4">
    <name type="scientific">Diacronema lutheri</name>
    <name type="common">Unicellular marine alga</name>
    <name type="synonym">Monochrysis lutheri</name>
    <dbReference type="NCBI Taxonomy" id="2081491"/>
    <lineage>
        <taxon>Eukaryota</taxon>
        <taxon>Haptista</taxon>
        <taxon>Haptophyta</taxon>
        <taxon>Pavlovophyceae</taxon>
        <taxon>Pavlovales</taxon>
        <taxon>Pavlovaceae</taxon>
        <taxon>Diacronema</taxon>
    </lineage>
</organism>
<dbReference type="AlphaFoldDB" id="A0A8J5Y3X6"/>
<evidence type="ECO:0000313" key="3">
    <source>
        <dbReference type="EMBL" id="KAG8471190.1"/>
    </source>
</evidence>
<dbReference type="SUPFAM" id="SSF49764">
    <property type="entry name" value="HSP20-like chaperones"/>
    <property type="match status" value="1"/>
</dbReference>